<evidence type="ECO:0000259" key="4">
    <source>
        <dbReference type="Pfam" id="PF26558"/>
    </source>
</evidence>
<feature type="signal peptide" evidence="3">
    <location>
        <begin position="1"/>
        <end position="19"/>
    </location>
</feature>
<name>A0A7S2SSI4_9STRA</name>
<dbReference type="EMBL" id="HBHJ01029336">
    <property type="protein sequence ID" value="CAD9708441.1"/>
    <property type="molecule type" value="Transcribed_RNA"/>
</dbReference>
<sequence>MFWGALAVLMQIWVSHDHACKQWPPVSLPSCPVAAVLAPEASRGSHPMPEPCRWICTGTGGRLVDAVSGALVGVRVPLTSPGDQDEARSHVGCVDWVVLDLPPDEGASADLLSPPQRMIAVENLVASAMNTGTKVAAVARSAVEVNGVAFALQQGVDALVLPADALEDDEFRAAVVEAFAARAEAAEKQEGQGGDGQAGPPPLEMVPCVVDRVVAAGMGDRVCLDFTQLLTDEEGVLVGSSAKGVAFVHGETFESGFVPPRPFRVNAGPVHHYLKMADGGFKYLAEVKAGDVVSVFSSRTRSHSRNLVVGRCKVEPRPMLLVAFYPEEQDAAASSMSSFTLFLQQAETVRLPAQEGLPGPGTSDEAEARASPAFVPTSVTTLATGSKVLAMLSGRGTHVGREIKAQVNEV</sequence>
<evidence type="ECO:0000256" key="2">
    <source>
        <dbReference type="ARBA" id="ARBA00023141"/>
    </source>
</evidence>
<keyword evidence="2" id="KW-0057">Aromatic amino acid biosynthesis</keyword>
<dbReference type="InterPro" id="IPR056179">
    <property type="entry name" value="DHQS_C"/>
</dbReference>
<feature type="domain" description="3-dehydroquinate synthase C-terminal" evidence="4">
    <location>
        <begin position="209"/>
        <end position="409"/>
    </location>
</feature>
<dbReference type="InterPro" id="IPR002812">
    <property type="entry name" value="DHQS"/>
</dbReference>
<reference evidence="5" key="1">
    <citation type="submission" date="2021-01" db="EMBL/GenBank/DDBJ databases">
        <authorList>
            <person name="Corre E."/>
            <person name="Pelletier E."/>
            <person name="Niang G."/>
            <person name="Scheremetjew M."/>
            <person name="Finn R."/>
            <person name="Kale V."/>
            <person name="Holt S."/>
            <person name="Cochrane G."/>
            <person name="Meng A."/>
            <person name="Brown T."/>
            <person name="Cohen L."/>
        </authorList>
    </citation>
    <scope>NUCLEOTIDE SEQUENCE</scope>
    <source>
        <strain evidence="5">CCMP1243</strain>
    </source>
</reference>
<organism evidence="5">
    <name type="scientific">Rhizochromulina marina</name>
    <dbReference type="NCBI Taxonomy" id="1034831"/>
    <lineage>
        <taxon>Eukaryota</taxon>
        <taxon>Sar</taxon>
        <taxon>Stramenopiles</taxon>
        <taxon>Ochrophyta</taxon>
        <taxon>Dictyochophyceae</taxon>
        <taxon>Rhizochromulinales</taxon>
        <taxon>Rhizochromulina</taxon>
    </lineage>
</organism>
<dbReference type="Pfam" id="PF26558">
    <property type="entry name" value="DHQS_2nd"/>
    <property type="match status" value="1"/>
</dbReference>
<proteinExistence type="predicted"/>
<dbReference type="GO" id="GO:0009073">
    <property type="term" value="P:aromatic amino acid family biosynthetic process"/>
    <property type="evidence" value="ECO:0007669"/>
    <property type="project" value="UniProtKB-KW"/>
</dbReference>
<keyword evidence="1" id="KW-0028">Amino-acid biosynthesis</keyword>
<accession>A0A7S2SSI4</accession>
<evidence type="ECO:0000313" key="5">
    <source>
        <dbReference type="EMBL" id="CAD9708441.1"/>
    </source>
</evidence>
<dbReference type="PANTHER" id="PTHR33563:SF1">
    <property type="entry name" value="3-DEHYDROQUINATE SYNTHASE"/>
    <property type="match status" value="1"/>
</dbReference>
<gene>
    <name evidence="5" type="ORF">RMAR1173_LOCUS19433</name>
</gene>
<dbReference type="GO" id="GO:0003856">
    <property type="term" value="F:3-dehydroquinate synthase activity"/>
    <property type="evidence" value="ECO:0007669"/>
    <property type="project" value="InterPro"/>
</dbReference>
<feature type="chain" id="PRO_5030991346" description="3-dehydroquinate synthase C-terminal domain-containing protein" evidence="3">
    <location>
        <begin position="20"/>
        <end position="410"/>
    </location>
</feature>
<dbReference type="PANTHER" id="PTHR33563">
    <property type="match status" value="1"/>
</dbReference>
<keyword evidence="3" id="KW-0732">Signal</keyword>
<protein>
    <recommendedName>
        <fullName evidence="4">3-dehydroquinate synthase C-terminal domain-containing protein</fullName>
    </recommendedName>
</protein>
<dbReference type="GO" id="GO:0008652">
    <property type="term" value="P:amino acid biosynthetic process"/>
    <property type="evidence" value="ECO:0007669"/>
    <property type="project" value="UniProtKB-KW"/>
</dbReference>
<dbReference type="GO" id="GO:0016491">
    <property type="term" value="F:oxidoreductase activity"/>
    <property type="evidence" value="ECO:0007669"/>
    <property type="project" value="InterPro"/>
</dbReference>
<evidence type="ECO:0000256" key="3">
    <source>
        <dbReference type="SAM" id="SignalP"/>
    </source>
</evidence>
<evidence type="ECO:0000256" key="1">
    <source>
        <dbReference type="ARBA" id="ARBA00022605"/>
    </source>
</evidence>
<dbReference type="AlphaFoldDB" id="A0A7S2SSI4"/>